<reference evidence="10 11" key="1">
    <citation type="submission" date="2023-03" db="EMBL/GenBank/DDBJ databases">
        <title>Novel Species.</title>
        <authorList>
            <person name="Ma S."/>
        </authorList>
    </citation>
    <scope>NUCLEOTIDE SEQUENCE [LARGE SCALE GENOMIC DNA]</scope>
    <source>
        <strain evidence="10 11">LIND6LT2</strain>
    </source>
</reference>
<accession>A0ABZ2Y0C3</accession>
<comment type="function">
    <text evidence="9">Transmembrane (T) component of an energy-coupling factor (ECF) ABC-transporter complex. Unlike classic ABC transporters this ECF transporter provides the energy necessary to transport a number of different substrates.</text>
</comment>
<evidence type="ECO:0000256" key="8">
    <source>
        <dbReference type="ARBA" id="ARBA00023136"/>
    </source>
</evidence>
<evidence type="ECO:0000256" key="5">
    <source>
        <dbReference type="ARBA" id="ARBA00022475"/>
    </source>
</evidence>
<dbReference type="PANTHER" id="PTHR34857">
    <property type="entry name" value="SLL0384 PROTEIN"/>
    <property type="match status" value="1"/>
</dbReference>
<evidence type="ECO:0000256" key="2">
    <source>
        <dbReference type="ARBA" id="ARBA00005660"/>
    </source>
</evidence>
<keyword evidence="6 9" id="KW-0812">Transmembrane</keyword>
<keyword evidence="8 9" id="KW-0472">Membrane</keyword>
<dbReference type="PANTHER" id="PTHR34857:SF2">
    <property type="entry name" value="SLL0384 PROTEIN"/>
    <property type="match status" value="1"/>
</dbReference>
<feature type="transmembrane region" description="Helical" evidence="9">
    <location>
        <begin position="247"/>
        <end position="265"/>
    </location>
</feature>
<proteinExistence type="inferred from homology"/>
<protein>
    <recommendedName>
        <fullName evidence="3 9">Energy-coupling factor transporter transmembrane protein EcfT</fullName>
        <shortName evidence="9">ECF transporter T component EcfT</shortName>
    </recommendedName>
</protein>
<feature type="transmembrane region" description="Helical" evidence="9">
    <location>
        <begin position="26"/>
        <end position="59"/>
    </location>
</feature>
<keyword evidence="7 9" id="KW-1133">Transmembrane helix</keyword>
<dbReference type="HAMAP" id="MF_01461">
    <property type="entry name" value="EcfT"/>
    <property type="match status" value="1"/>
</dbReference>
<comment type="subunit">
    <text evidence="9">Forms a stable energy-coupling factor (ECF) transporter complex composed of 2 membrane-embedded substrate-binding proteins (S component), 2 ATP-binding proteins (A component) and 2 transmembrane proteins (T component).</text>
</comment>
<dbReference type="InterPro" id="IPR003339">
    <property type="entry name" value="ABC/ECF_trnsptr_transmembrane"/>
</dbReference>
<dbReference type="Proteomes" id="UP001486565">
    <property type="component" value="Chromosome"/>
</dbReference>
<evidence type="ECO:0000256" key="6">
    <source>
        <dbReference type="ARBA" id="ARBA00022692"/>
    </source>
</evidence>
<dbReference type="CDD" id="cd16914">
    <property type="entry name" value="EcfT"/>
    <property type="match status" value="1"/>
</dbReference>
<evidence type="ECO:0000313" key="11">
    <source>
        <dbReference type="Proteomes" id="UP001486565"/>
    </source>
</evidence>
<dbReference type="InterPro" id="IPR051611">
    <property type="entry name" value="ECF_transporter_component"/>
</dbReference>
<dbReference type="InterPro" id="IPR024919">
    <property type="entry name" value="EcfT"/>
</dbReference>
<organism evidence="10 11">
    <name type="scientific">Defluviitalea saccharophila</name>
    <dbReference type="NCBI Taxonomy" id="879970"/>
    <lineage>
        <taxon>Bacteria</taxon>
        <taxon>Bacillati</taxon>
        <taxon>Bacillota</taxon>
        <taxon>Clostridia</taxon>
        <taxon>Lachnospirales</taxon>
        <taxon>Defluviitaleaceae</taxon>
        <taxon>Defluviitalea</taxon>
    </lineage>
</organism>
<comment type="subcellular location">
    <subcellularLocation>
        <location evidence="1 9">Cell membrane</location>
        <topology evidence="1 9">Multi-pass membrane protein</topology>
    </subcellularLocation>
</comment>
<evidence type="ECO:0000256" key="3">
    <source>
        <dbReference type="ARBA" id="ARBA00014042"/>
    </source>
</evidence>
<feature type="transmembrane region" description="Helical" evidence="9">
    <location>
        <begin position="107"/>
        <end position="130"/>
    </location>
</feature>
<feature type="transmembrane region" description="Helical" evidence="9">
    <location>
        <begin position="150"/>
        <end position="172"/>
    </location>
</feature>
<dbReference type="RefSeq" id="WP_341875691.1">
    <property type="nucleotide sequence ID" value="NZ_CP121687.1"/>
</dbReference>
<dbReference type="EMBL" id="CP121687">
    <property type="protein sequence ID" value="WZL68684.1"/>
    <property type="molecule type" value="Genomic_DNA"/>
</dbReference>
<evidence type="ECO:0000256" key="9">
    <source>
        <dbReference type="HAMAP-Rule" id="MF_01461"/>
    </source>
</evidence>
<evidence type="ECO:0000256" key="1">
    <source>
        <dbReference type="ARBA" id="ARBA00004651"/>
    </source>
</evidence>
<evidence type="ECO:0000256" key="4">
    <source>
        <dbReference type="ARBA" id="ARBA00022448"/>
    </source>
</evidence>
<keyword evidence="5 9" id="KW-1003">Cell membrane</keyword>
<evidence type="ECO:0000313" key="10">
    <source>
        <dbReference type="EMBL" id="WZL68684.1"/>
    </source>
</evidence>
<keyword evidence="11" id="KW-1185">Reference proteome</keyword>
<keyword evidence="4 9" id="KW-0813">Transport</keyword>
<feature type="transmembrane region" description="Helical" evidence="9">
    <location>
        <begin position="65"/>
        <end position="86"/>
    </location>
</feature>
<comment type="similarity">
    <text evidence="2 9">Belongs to the energy-coupling factor EcfT family.</text>
</comment>
<evidence type="ECO:0000256" key="7">
    <source>
        <dbReference type="ARBA" id="ARBA00022989"/>
    </source>
</evidence>
<name>A0ABZ2Y0C3_9FIRM</name>
<dbReference type="Pfam" id="PF02361">
    <property type="entry name" value="CbiQ"/>
    <property type="match status" value="1"/>
</dbReference>
<sequence>MLRDITIGQYYPTDSWIHRLDPRVKIVSTFVFIIALFIANRYIGYAMTFVFLACIIAISKVPVKFMLKGLKAIFVIILITVALNIFMTPGETILWQYKSLRITGEGLYLAGLMAIRLIFLIIGSSILTLTTSPIQLTDGIESLLNPYKKIGIPAHEIAMMMTIALRFIPILLEETDKIMKAQMARGADFESGGIVKRAKSMIPLLVPLFISAFRRADELAMAMEARCYRGGENRTRMKQLVIEKQDYVAIGVMTIFTAAMIMIHFI</sequence>
<gene>
    <name evidence="9" type="primary">ecfT</name>
    <name evidence="10" type="ORF">QBE51_07540</name>
</gene>